<dbReference type="EMBL" id="ML741794">
    <property type="protein sequence ID" value="KAE8327152.1"/>
    <property type="molecule type" value="Genomic_DNA"/>
</dbReference>
<dbReference type="Proteomes" id="UP000325945">
    <property type="component" value="Unassembled WGS sequence"/>
</dbReference>
<dbReference type="InterPro" id="IPR045054">
    <property type="entry name" value="P4HA-like"/>
</dbReference>
<dbReference type="AlphaFoldDB" id="A0A5N6X2L1"/>
<dbReference type="Gene3D" id="2.60.120.620">
    <property type="entry name" value="q2cbj1_9rhob like domain"/>
    <property type="match status" value="1"/>
</dbReference>
<accession>A0A5N6X2L1</accession>
<dbReference type="GO" id="GO:0005783">
    <property type="term" value="C:endoplasmic reticulum"/>
    <property type="evidence" value="ECO:0007669"/>
    <property type="project" value="TreeGrafter"/>
</dbReference>
<evidence type="ECO:0000256" key="3">
    <source>
        <dbReference type="ARBA" id="ARBA00022964"/>
    </source>
</evidence>
<keyword evidence="3" id="KW-0223">Dioxygenase</keyword>
<organism evidence="7 8">
    <name type="scientific">Aspergillus sergii</name>
    <dbReference type="NCBI Taxonomy" id="1034303"/>
    <lineage>
        <taxon>Eukaryota</taxon>
        <taxon>Fungi</taxon>
        <taxon>Dikarya</taxon>
        <taxon>Ascomycota</taxon>
        <taxon>Pezizomycotina</taxon>
        <taxon>Eurotiomycetes</taxon>
        <taxon>Eurotiomycetidae</taxon>
        <taxon>Eurotiales</taxon>
        <taxon>Aspergillaceae</taxon>
        <taxon>Aspergillus</taxon>
        <taxon>Aspergillus subgen. Circumdati</taxon>
    </lineage>
</organism>
<evidence type="ECO:0000313" key="8">
    <source>
        <dbReference type="Proteomes" id="UP000325945"/>
    </source>
</evidence>
<dbReference type="SMART" id="SM00702">
    <property type="entry name" value="P4Hc"/>
    <property type="match status" value="1"/>
</dbReference>
<evidence type="ECO:0000313" key="7">
    <source>
        <dbReference type="EMBL" id="KAE8327152.1"/>
    </source>
</evidence>
<dbReference type="PANTHER" id="PTHR10869:SF246">
    <property type="entry name" value="TRANSMEMBRANE PROLYL 4-HYDROXYLASE"/>
    <property type="match status" value="1"/>
</dbReference>
<protein>
    <recommendedName>
        <fullName evidence="6">Prolyl 4-hydroxylase alpha subunit domain-containing protein</fullName>
    </recommendedName>
</protein>
<keyword evidence="4" id="KW-0560">Oxidoreductase</keyword>
<evidence type="ECO:0000256" key="4">
    <source>
        <dbReference type="ARBA" id="ARBA00023002"/>
    </source>
</evidence>
<reference evidence="8" key="1">
    <citation type="submission" date="2019-04" db="EMBL/GenBank/DDBJ databases">
        <title>Friends and foes A comparative genomics studyof 23 Aspergillus species from section Flavi.</title>
        <authorList>
            <consortium name="DOE Joint Genome Institute"/>
            <person name="Kjaerbolling I."/>
            <person name="Vesth T."/>
            <person name="Frisvad J.C."/>
            <person name="Nybo J.L."/>
            <person name="Theobald S."/>
            <person name="Kildgaard S."/>
            <person name="Isbrandt T."/>
            <person name="Kuo A."/>
            <person name="Sato A."/>
            <person name="Lyhne E.K."/>
            <person name="Kogle M.E."/>
            <person name="Wiebenga A."/>
            <person name="Kun R.S."/>
            <person name="Lubbers R.J."/>
            <person name="Makela M.R."/>
            <person name="Barry K."/>
            <person name="Chovatia M."/>
            <person name="Clum A."/>
            <person name="Daum C."/>
            <person name="Haridas S."/>
            <person name="He G."/>
            <person name="LaButti K."/>
            <person name="Lipzen A."/>
            <person name="Mondo S."/>
            <person name="Riley R."/>
            <person name="Salamov A."/>
            <person name="Simmons B.A."/>
            <person name="Magnuson J.K."/>
            <person name="Henrissat B."/>
            <person name="Mortensen U.H."/>
            <person name="Larsen T.O."/>
            <person name="Devries R.P."/>
            <person name="Grigoriev I.V."/>
            <person name="Machida M."/>
            <person name="Baker S.E."/>
            <person name="Andersen M.R."/>
        </authorList>
    </citation>
    <scope>NUCLEOTIDE SEQUENCE [LARGE SCALE GENOMIC DNA]</scope>
    <source>
        <strain evidence="8">CBS 130017</strain>
    </source>
</reference>
<gene>
    <name evidence="7" type="ORF">BDV39DRAFT_205286</name>
</gene>
<evidence type="ECO:0000256" key="1">
    <source>
        <dbReference type="ARBA" id="ARBA00001961"/>
    </source>
</evidence>
<dbReference type="GO" id="GO:0004656">
    <property type="term" value="F:procollagen-proline 4-dioxygenase activity"/>
    <property type="evidence" value="ECO:0007669"/>
    <property type="project" value="TreeGrafter"/>
</dbReference>
<dbReference type="InterPro" id="IPR006620">
    <property type="entry name" value="Pro_4_hyd_alph"/>
</dbReference>
<dbReference type="Pfam" id="PF13640">
    <property type="entry name" value="2OG-FeII_Oxy_3"/>
    <property type="match status" value="1"/>
</dbReference>
<evidence type="ECO:0000259" key="6">
    <source>
        <dbReference type="SMART" id="SM00702"/>
    </source>
</evidence>
<dbReference type="InterPro" id="IPR044862">
    <property type="entry name" value="Pro_4_hyd_alph_FE2OG_OXY"/>
</dbReference>
<evidence type="ECO:0000256" key="2">
    <source>
        <dbReference type="ARBA" id="ARBA00022723"/>
    </source>
</evidence>
<keyword evidence="8" id="KW-1185">Reference proteome</keyword>
<dbReference type="PANTHER" id="PTHR10869">
    <property type="entry name" value="PROLYL 4-HYDROXYLASE ALPHA SUBUNIT"/>
    <property type="match status" value="1"/>
</dbReference>
<sequence length="305" mass="33705">MAQIAESQAMIPLNSDIFGLLDVEYGVQEASFPHSPHVLSFTSATSALGSHHQTKPQLENLANSIDFIQPAIPPEGCPDHKPQVHLINQAPLMIYIEAFLTEEERLYLLSQSEPNYTPAYVFSEGDNGTTTDETVRKSETAGLQRDNVVQCIEYRARSLQANWGNMALEPLSVQRYRAGGFFKYHLDALPGDSLPNRKSTYNVWLDGNCTGGGTHFPAIQHGDDPTLCHWIDCNIAKANGTVFIPTAGNALFWEGMADDGSLYQETLHAGLPVEEGTKIGLNIWTWKFAAQDLRGGCQETYMSRN</sequence>
<feature type="domain" description="Prolyl 4-hydroxylase alpha subunit" evidence="6">
    <location>
        <begin position="91"/>
        <end position="286"/>
    </location>
</feature>
<evidence type="ECO:0000256" key="5">
    <source>
        <dbReference type="ARBA" id="ARBA00023004"/>
    </source>
</evidence>
<proteinExistence type="predicted"/>
<keyword evidence="2" id="KW-0479">Metal-binding</keyword>
<name>A0A5N6X2L1_9EURO</name>
<keyword evidence="5" id="KW-0408">Iron</keyword>
<dbReference type="GO" id="GO:0031418">
    <property type="term" value="F:L-ascorbic acid binding"/>
    <property type="evidence" value="ECO:0007669"/>
    <property type="project" value="InterPro"/>
</dbReference>
<dbReference type="GO" id="GO:0005506">
    <property type="term" value="F:iron ion binding"/>
    <property type="evidence" value="ECO:0007669"/>
    <property type="project" value="InterPro"/>
</dbReference>
<comment type="cofactor">
    <cofactor evidence="1">
        <name>L-ascorbate</name>
        <dbReference type="ChEBI" id="CHEBI:38290"/>
    </cofactor>
</comment>